<dbReference type="EMBL" id="OUNE01000132">
    <property type="protein sequence ID" value="SPP33225.1"/>
    <property type="molecule type" value="Genomic_DNA"/>
</dbReference>
<reference evidence="2" key="1">
    <citation type="submission" date="2018-04" db="EMBL/GenBank/DDBJ databases">
        <authorList>
            <person name="Go L.Y."/>
            <person name="Mitchell J.A."/>
        </authorList>
    </citation>
    <scope>NUCLEOTIDE SEQUENCE</scope>
    <source>
        <strain evidence="2">WBAD</strain>
    </source>
</reference>
<organism evidence="2">
    <name type="scientific">Wolbachia endosymbiont of Aleurodicus dispersus</name>
    <dbReference type="NCBI Taxonomy" id="1288877"/>
    <lineage>
        <taxon>Bacteria</taxon>
        <taxon>Pseudomonadati</taxon>
        <taxon>Pseudomonadota</taxon>
        <taxon>Alphaproteobacteria</taxon>
        <taxon>Rickettsiales</taxon>
        <taxon>Anaplasmataceae</taxon>
        <taxon>Wolbachieae</taxon>
        <taxon>Wolbachia</taxon>
    </lineage>
</organism>
<evidence type="ECO:0000256" key="1">
    <source>
        <dbReference type="SAM" id="Phobius"/>
    </source>
</evidence>
<dbReference type="AlphaFoldDB" id="A0A3B0IZB1"/>
<keyword evidence="1" id="KW-0812">Transmembrane</keyword>
<gene>
    <name evidence="2" type="ORF">WBAD_0772</name>
</gene>
<sequence length="227" mass="24216">MPTIWKLKNIAPITKMSIESTVATAAITAAITTVLIATKVIVGPAFLALIASPAGIAVLFIAAVYFAAAAYASYQQMRKNEEVGVNGKDADFSVLLGDALKSGTIVEENQQLSLKLSATDYKALTQDKTVDDVITLNVFLTGKSVEVKFKHVADPNDNDNYKVELTSVDSEDQLADMKEKLSMNDSNPLKVAVSYKGLEALKNEVSAKLGEVAVNVALSKIAGSKQF</sequence>
<keyword evidence="1" id="KW-1133">Transmembrane helix</keyword>
<protein>
    <submittedName>
        <fullName evidence="2">Uncharacterized protein</fullName>
    </submittedName>
</protein>
<accession>A0A3B0IZB1</accession>
<feature type="transmembrane region" description="Helical" evidence="1">
    <location>
        <begin position="21"/>
        <end position="42"/>
    </location>
</feature>
<evidence type="ECO:0000313" key="2">
    <source>
        <dbReference type="EMBL" id="SPP33225.1"/>
    </source>
</evidence>
<feature type="transmembrane region" description="Helical" evidence="1">
    <location>
        <begin position="48"/>
        <end position="72"/>
    </location>
</feature>
<keyword evidence="1" id="KW-0472">Membrane</keyword>
<name>A0A3B0IZB1_9RICK</name>
<proteinExistence type="predicted"/>